<dbReference type="Gene3D" id="2.50.20.20">
    <property type="match status" value="1"/>
</dbReference>
<dbReference type="KEGG" id="salf:SMD44_03456"/>
<keyword evidence="4" id="KW-1185">Reference proteome</keyword>
<feature type="region of interest" description="Disordered" evidence="1">
    <location>
        <begin position="262"/>
        <end position="287"/>
    </location>
</feature>
<evidence type="ECO:0000256" key="1">
    <source>
        <dbReference type="SAM" id="MobiDB-lite"/>
    </source>
</evidence>
<dbReference type="RefSeq" id="WP_087884421.1">
    <property type="nucleotide sequence ID" value="NZ_CP021748.1"/>
</dbReference>
<evidence type="ECO:0000313" key="3">
    <source>
        <dbReference type="EMBL" id="ARX84022.1"/>
    </source>
</evidence>
<dbReference type="AlphaFoldDB" id="A0A1Z1WCC4"/>
<accession>A0A1Z1WCC4</accession>
<proteinExistence type="predicted"/>
<dbReference type="PROSITE" id="PS51257">
    <property type="entry name" value="PROKAR_LIPOPROTEIN"/>
    <property type="match status" value="1"/>
</dbReference>
<feature type="compositionally biased region" description="Basic and acidic residues" evidence="1">
    <location>
        <begin position="262"/>
        <end position="271"/>
    </location>
</feature>
<sequence length="287" mass="30112">MQHRSRARRATLAALCLTATAAVTLTACGGDKDGSSPWDAVKESADSQSGKDGKDGKGSEDDGDGGEKSGGGSKGPFPGMSGPDIVEKSVTATSAAKSLSLKGSAPDDEGGAIDMDIALNTRGECAGSMSMKDQGSVDLIVNRSTVYMRPDAEFIRSETKDQPEDETAAAVQLMADRWSKSSATSSDAKGMATFCDLDLILAEFKDVNSAARRGEQTSVDGTPALALHETEGKDKYTIYVATEGKPYLLKIVNNTEKRSESLTFGDYDKPVDTTAPSGDVLDLDKMN</sequence>
<dbReference type="EMBL" id="CP021748">
    <property type="protein sequence ID" value="ARX84022.1"/>
    <property type="molecule type" value="Genomic_DNA"/>
</dbReference>
<keyword evidence="2" id="KW-0732">Signal</keyword>
<dbReference type="eggNOG" id="ENOG50337FI">
    <property type="taxonomic scope" value="Bacteria"/>
</dbReference>
<feature type="signal peptide" evidence="2">
    <location>
        <begin position="1"/>
        <end position="21"/>
    </location>
</feature>
<organism evidence="3 4">
    <name type="scientific">Streptomyces alboflavus</name>
    <dbReference type="NCBI Taxonomy" id="67267"/>
    <lineage>
        <taxon>Bacteria</taxon>
        <taxon>Bacillati</taxon>
        <taxon>Actinomycetota</taxon>
        <taxon>Actinomycetes</taxon>
        <taxon>Kitasatosporales</taxon>
        <taxon>Streptomycetaceae</taxon>
        <taxon>Streptomyces</taxon>
    </lineage>
</organism>
<feature type="region of interest" description="Disordered" evidence="1">
    <location>
        <begin position="27"/>
        <end position="88"/>
    </location>
</feature>
<dbReference type="Proteomes" id="UP000195880">
    <property type="component" value="Chromosome"/>
</dbReference>
<feature type="compositionally biased region" description="Basic and acidic residues" evidence="1">
    <location>
        <begin position="30"/>
        <end position="60"/>
    </location>
</feature>
<gene>
    <name evidence="3" type="ORF">SMD44_03456</name>
</gene>
<evidence type="ECO:0008006" key="5">
    <source>
        <dbReference type="Google" id="ProtNLM"/>
    </source>
</evidence>
<name>A0A1Z1WCC4_9ACTN</name>
<dbReference type="OrthoDB" id="3745543at2"/>
<evidence type="ECO:0000256" key="2">
    <source>
        <dbReference type="SAM" id="SignalP"/>
    </source>
</evidence>
<feature type="chain" id="PRO_5012102444" description="Lipoprotein" evidence="2">
    <location>
        <begin position="22"/>
        <end position="287"/>
    </location>
</feature>
<protein>
    <recommendedName>
        <fullName evidence="5">Lipoprotein</fullName>
    </recommendedName>
</protein>
<reference evidence="3 4" key="1">
    <citation type="submission" date="2017-05" db="EMBL/GenBank/DDBJ databases">
        <title>Streptomyces alboflavus Genome sequencing and assembly.</title>
        <authorList>
            <person name="Wang Y."/>
            <person name="Du B."/>
            <person name="Ding Y."/>
            <person name="Liu H."/>
            <person name="Hou Q."/>
            <person name="Liu K."/>
            <person name="Wang C."/>
            <person name="Yao L."/>
        </authorList>
    </citation>
    <scope>NUCLEOTIDE SEQUENCE [LARGE SCALE GENOMIC DNA]</scope>
    <source>
        <strain evidence="3 4">MDJK44</strain>
    </source>
</reference>
<evidence type="ECO:0000313" key="4">
    <source>
        <dbReference type="Proteomes" id="UP000195880"/>
    </source>
</evidence>